<proteinExistence type="predicted"/>
<comment type="caution">
    <text evidence="2">The sequence shown here is derived from an EMBL/GenBank/DDBJ whole genome shotgun (WGS) entry which is preliminary data.</text>
</comment>
<reference evidence="2" key="1">
    <citation type="submission" date="2023-06" db="EMBL/GenBank/DDBJ databases">
        <title>Genomic analysis of the entomopathogenic nematode Steinernema hermaphroditum.</title>
        <authorList>
            <person name="Schwarz E.M."/>
            <person name="Heppert J.K."/>
            <person name="Baniya A."/>
            <person name="Schwartz H.T."/>
            <person name="Tan C.-H."/>
            <person name="Antoshechkin I."/>
            <person name="Sternberg P.W."/>
            <person name="Goodrich-Blair H."/>
            <person name="Dillman A.R."/>
        </authorList>
    </citation>
    <scope>NUCLEOTIDE SEQUENCE</scope>
    <source>
        <strain evidence="2">PS9179</strain>
        <tissue evidence="2">Whole animal</tissue>
    </source>
</reference>
<evidence type="ECO:0000256" key="1">
    <source>
        <dbReference type="SAM" id="Phobius"/>
    </source>
</evidence>
<evidence type="ECO:0000313" key="3">
    <source>
        <dbReference type="Proteomes" id="UP001175271"/>
    </source>
</evidence>
<feature type="transmembrane region" description="Helical" evidence="1">
    <location>
        <begin position="38"/>
        <end position="56"/>
    </location>
</feature>
<dbReference type="Proteomes" id="UP001175271">
    <property type="component" value="Unassembled WGS sequence"/>
</dbReference>
<keyword evidence="3" id="KW-1185">Reference proteome</keyword>
<gene>
    <name evidence="2" type="ORF">QR680_011146</name>
</gene>
<dbReference type="EMBL" id="JAUCMV010000001">
    <property type="protein sequence ID" value="KAK0429034.1"/>
    <property type="molecule type" value="Genomic_DNA"/>
</dbReference>
<organism evidence="2 3">
    <name type="scientific">Steinernema hermaphroditum</name>
    <dbReference type="NCBI Taxonomy" id="289476"/>
    <lineage>
        <taxon>Eukaryota</taxon>
        <taxon>Metazoa</taxon>
        <taxon>Ecdysozoa</taxon>
        <taxon>Nematoda</taxon>
        <taxon>Chromadorea</taxon>
        <taxon>Rhabditida</taxon>
        <taxon>Tylenchina</taxon>
        <taxon>Panagrolaimomorpha</taxon>
        <taxon>Strongyloidoidea</taxon>
        <taxon>Steinernematidae</taxon>
        <taxon>Steinernema</taxon>
    </lineage>
</organism>
<sequence>METREGSRGTGILGVYSITFEDTNEETEDQTECNRMKFLVFALILLSVAIASASLFPSDSLDMFAERPWTREHLRAFRVRRDWSDPYAQMTGWSIYPWSG</sequence>
<protein>
    <submittedName>
        <fullName evidence="2">Uncharacterized protein</fullName>
    </submittedName>
</protein>
<accession>A0AA39MCV4</accession>
<keyword evidence="1" id="KW-0812">Transmembrane</keyword>
<dbReference type="AlphaFoldDB" id="A0AA39MCV4"/>
<name>A0AA39MCV4_9BILA</name>
<keyword evidence="1" id="KW-0472">Membrane</keyword>
<keyword evidence="1" id="KW-1133">Transmembrane helix</keyword>
<evidence type="ECO:0000313" key="2">
    <source>
        <dbReference type="EMBL" id="KAK0429034.1"/>
    </source>
</evidence>